<feature type="non-terminal residue" evidence="1">
    <location>
        <position position="30"/>
    </location>
</feature>
<organism evidence="1">
    <name type="scientific">marine sediment metagenome</name>
    <dbReference type="NCBI Taxonomy" id="412755"/>
    <lineage>
        <taxon>unclassified sequences</taxon>
        <taxon>metagenomes</taxon>
        <taxon>ecological metagenomes</taxon>
    </lineage>
</organism>
<sequence length="30" mass="3246">MIKAAAGEAAADRTRHSRIALPKRLILALM</sequence>
<dbReference type="EMBL" id="BART01006944">
    <property type="protein sequence ID" value="GAG71836.1"/>
    <property type="molecule type" value="Genomic_DNA"/>
</dbReference>
<accession>X1BIF0</accession>
<evidence type="ECO:0000313" key="1">
    <source>
        <dbReference type="EMBL" id="GAG71836.1"/>
    </source>
</evidence>
<gene>
    <name evidence="1" type="ORF">S01H4_15843</name>
</gene>
<reference evidence="1" key="1">
    <citation type="journal article" date="2014" name="Front. Microbiol.">
        <title>High frequency of phylogenetically diverse reductive dehalogenase-homologous genes in deep subseafloor sedimentary metagenomes.</title>
        <authorList>
            <person name="Kawai M."/>
            <person name="Futagami T."/>
            <person name="Toyoda A."/>
            <person name="Takaki Y."/>
            <person name="Nishi S."/>
            <person name="Hori S."/>
            <person name="Arai W."/>
            <person name="Tsubouchi T."/>
            <person name="Morono Y."/>
            <person name="Uchiyama I."/>
            <person name="Ito T."/>
            <person name="Fujiyama A."/>
            <person name="Inagaki F."/>
            <person name="Takami H."/>
        </authorList>
    </citation>
    <scope>NUCLEOTIDE SEQUENCE</scope>
    <source>
        <strain evidence="1">Expedition CK06-06</strain>
    </source>
</reference>
<dbReference type="AlphaFoldDB" id="X1BIF0"/>
<name>X1BIF0_9ZZZZ</name>
<protein>
    <submittedName>
        <fullName evidence="1">Uncharacterized protein</fullName>
    </submittedName>
</protein>
<proteinExistence type="predicted"/>
<comment type="caution">
    <text evidence="1">The sequence shown here is derived from an EMBL/GenBank/DDBJ whole genome shotgun (WGS) entry which is preliminary data.</text>
</comment>